<gene>
    <name evidence="3" type="ORF">THII_0109</name>
</gene>
<feature type="transmembrane region" description="Helical" evidence="1">
    <location>
        <begin position="85"/>
        <end position="105"/>
    </location>
</feature>
<keyword evidence="4" id="KW-1185">Reference proteome</keyword>
<organism evidence="3 4">
    <name type="scientific">Thioploca ingrica</name>
    <dbReference type="NCBI Taxonomy" id="40754"/>
    <lineage>
        <taxon>Bacteria</taxon>
        <taxon>Pseudomonadati</taxon>
        <taxon>Pseudomonadota</taxon>
        <taxon>Gammaproteobacteria</taxon>
        <taxon>Thiotrichales</taxon>
        <taxon>Thiotrichaceae</taxon>
        <taxon>Thioploca</taxon>
    </lineage>
</organism>
<feature type="transmembrane region" description="Helical" evidence="1">
    <location>
        <begin position="135"/>
        <end position="159"/>
    </location>
</feature>
<dbReference type="PANTHER" id="PTHR42208:SF1">
    <property type="entry name" value="HEAVY METAL TRANSPORTER"/>
    <property type="match status" value="1"/>
</dbReference>
<proteinExistence type="predicted"/>
<feature type="transmembrane region" description="Helical" evidence="1">
    <location>
        <begin position="171"/>
        <end position="194"/>
    </location>
</feature>
<evidence type="ECO:0000256" key="1">
    <source>
        <dbReference type="SAM" id="Phobius"/>
    </source>
</evidence>
<dbReference type="Proteomes" id="UP000031623">
    <property type="component" value="Chromosome"/>
</dbReference>
<name>A0A090BU33_9GAMM</name>
<keyword evidence="1" id="KW-0812">Transmembrane</keyword>
<dbReference type="EMBL" id="AP014633">
    <property type="protein sequence ID" value="BAP54406.1"/>
    <property type="molecule type" value="Genomic_DNA"/>
</dbReference>
<dbReference type="KEGG" id="tig:THII_0109"/>
<reference evidence="3 4" key="1">
    <citation type="journal article" date="2014" name="ISME J.">
        <title>Ecophysiology of Thioploca ingrica as revealed by the complete genome sequence supplemented with proteomic evidence.</title>
        <authorList>
            <person name="Kojima H."/>
            <person name="Ogura Y."/>
            <person name="Yamamoto N."/>
            <person name="Togashi T."/>
            <person name="Mori H."/>
            <person name="Watanabe T."/>
            <person name="Nemoto F."/>
            <person name="Kurokawa K."/>
            <person name="Hayashi T."/>
            <person name="Fukui M."/>
        </authorList>
    </citation>
    <scope>NUCLEOTIDE SEQUENCE [LARGE SCALE GENOMIC DNA]</scope>
</reference>
<evidence type="ECO:0000313" key="4">
    <source>
        <dbReference type="Proteomes" id="UP000031623"/>
    </source>
</evidence>
<evidence type="ECO:0000259" key="2">
    <source>
        <dbReference type="Pfam" id="PF13386"/>
    </source>
</evidence>
<dbReference type="InterPro" id="IPR039447">
    <property type="entry name" value="UreH-like_TM_dom"/>
</dbReference>
<dbReference type="PANTHER" id="PTHR42208">
    <property type="entry name" value="HEAVY METAL TRANSPORTER-RELATED"/>
    <property type="match status" value="1"/>
</dbReference>
<protein>
    <recommendedName>
        <fullName evidence="2">Urease accessory protein UreH-like transmembrane domain-containing protein</fullName>
    </recommendedName>
</protein>
<dbReference type="Pfam" id="PF13386">
    <property type="entry name" value="DsbD_2"/>
    <property type="match status" value="1"/>
</dbReference>
<accession>A0A090BU33</accession>
<keyword evidence="1" id="KW-1133">Transmembrane helix</keyword>
<feature type="transmembrane region" description="Helical" evidence="1">
    <location>
        <begin position="206"/>
        <end position="226"/>
    </location>
</feature>
<feature type="transmembrane region" description="Helical" evidence="1">
    <location>
        <begin position="48"/>
        <end position="73"/>
    </location>
</feature>
<dbReference type="HOGENOM" id="CLU_032635_0_0_6"/>
<keyword evidence="1" id="KW-0472">Membrane</keyword>
<sequence length="238" mass="25953">MSMTITLLSAAWVTGLFGSVHCIGMCGGIVGVLMMGLSHPVKPSYLNLFPYLLTYNLGRIGSYMLAGGLVGWFGSQFKPWLPVQVHVWISSLFMIALGLYISGWWPGLIKLEKLGSYLWRRIAPLGQYFLPVNNLFRALSLGVVWGWLPCGLVYTALALSLAAGSAIAGGLVMLVFGLGTLPMLLAIGSATQWLTEFTHQPMVRRMMGALIILFGVYTLVGFSYLIQPKIQGVGMCHF</sequence>
<dbReference type="AlphaFoldDB" id="A0A090BU33"/>
<evidence type="ECO:0000313" key="3">
    <source>
        <dbReference type="EMBL" id="BAP54406.1"/>
    </source>
</evidence>
<feature type="domain" description="Urease accessory protein UreH-like transmembrane" evidence="2">
    <location>
        <begin position="10"/>
        <end position="217"/>
    </location>
</feature>
<dbReference type="OrthoDB" id="9798690at2"/>
<dbReference type="STRING" id="40754.THII_0109"/>